<dbReference type="PANTHER" id="PTHR30508:SF1">
    <property type="entry name" value="UPF0051 PROTEIN ABCI8, CHLOROPLASTIC-RELATED"/>
    <property type="match status" value="1"/>
</dbReference>
<dbReference type="GO" id="GO:0016226">
    <property type="term" value="P:iron-sulfur cluster assembly"/>
    <property type="evidence" value="ECO:0007669"/>
    <property type="project" value="InterPro"/>
</dbReference>
<name>T1BQK1_9ZZZZ</name>
<dbReference type="PANTHER" id="PTHR30508">
    <property type="entry name" value="FES CLUSTER ASSEMBLY PROTEIN SUF"/>
    <property type="match status" value="1"/>
</dbReference>
<organism evidence="4">
    <name type="scientific">mine drainage metagenome</name>
    <dbReference type="NCBI Taxonomy" id="410659"/>
    <lineage>
        <taxon>unclassified sequences</taxon>
        <taxon>metagenomes</taxon>
        <taxon>ecological metagenomes</taxon>
    </lineage>
</organism>
<accession>T1BQK1</accession>
<reference evidence="4" key="2">
    <citation type="journal article" date="2014" name="ISME J.">
        <title>Microbial stratification in low pH oxic and suboxic macroscopic growths along an acid mine drainage.</title>
        <authorList>
            <person name="Mendez-Garcia C."/>
            <person name="Mesa V."/>
            <person name="Sprenger R.R."/>
            <person name="Richter M."/>
            <person name="Diez M.S."/>
            <person name="Solano J."/>
            <person name="Bargiela R."/>
            <person name="Golyshina O.V."/>
            <person name="Manteca A."/>
            <person name="Ramos J.L."/>
            <person name="Gallego J.R."/>
            <person name="Llorente I."/>
            <person name="Martins Dos Santos V.A."/>
            <person name="Jensen O.N."/>
            <person name="Pelaez A.I."/>
            <person name="Sanchez J."/>
            <person name="Ferrer M."/>
        </authorList>
    </citation>
    <scope>NUCLEOTIDE SEQUENCE</scope>
</reference>
<proteinExistence type="inferred from homology"/>
<dbReference type="InterPro" id="IPR037284">
    <property type="entry name" value="SUF_FeS_clus_asmbl_SufBD_sf"/>
</dbReference>
<evidence type="ECO:0000256" key="2">
    <source>
        <dbReference type="SAM" id="MobiDB-lite"/>
    </source>
</evidence>
<comment type="caution">
    <text evidence="4">The sequence shown here is derived from an EMBL/GenBank/DDBJ whole genome shotgun (WGS) entry which is preliminary data.</text>
</comment>
<reference evidence="4" key="1">
    <citation type="submission" date="2013-08" db="EMBL/GenBank/DDBJ databases">
        <authorList>
            <person name="Mendez C."/>
            <person name="Richter M."/>
            <person name="Ferrer M."/>
            <person name="Sanchez J."/>
        </authorList>
    </citation>
    <scope>NUCLEOTIDE SEQUENCE</scope>
</reference>
<feature type="non-terminal residue" evidence="4">
    <location>
        <position position="335"/>
    </location>
</feature>
<sequence length="335" mass="37046">MIDSWKAGATTLPTLMRGSETPTDRLSALSIALLNRGYRLEIPDRCPTPIRVQDITVLSQAHEAQSIRRSIRIGERAQVLVTEELYCHGPVPTEQRFYGSSVDYDLAAEAKVVHLSVHAPDGRTVSFYRRSATTERRSRLAWIWAGLGGFSTRGRNQTALIGNGSSVDDLQTFYGRDHQSYDSDVHITHRGEDTHGQSITRGVFRDESRGMSRGLVRIEPLARRTLSYISEHAMLLSRGARSDTIPILEILCPDVKATHSTSVAPVDPEKIFYLESRGMSPSESVRASRGGFPILRARPRADRRPAGDPVSPPRRPLGGEGDRRGGDPAYPPLPD</sequence>
<evidence type="ECO:0000259" key="3">
    <source>
        <dbReference type="Pfam" id="PF01458"/>
    </source>
</evidence>
<comment type="similarity">
    <text evidence="1">Belongs to the iron-sulfur cluster assembly SufBD family.</text>
</comment>
<dbReference type="InterPro" id="IPR000825">
    <property type="entry name" value="SUF_FeS_clus_asmbl_SufBD_core"/>
</dbReference>
<feature type="region of interest" description="Disordered" evidence="2">
    <location>
        <begin position="278"/>
        <end position="335"/>
    </location>
</feature>
<dbReference type="EMBL" id="AUZY01002511">
    <property type="protein sequence ID" value="EQD72122.1"/>
    <property type="molecule type" value="Genomic_DNA"/>
</dbReference>
<feature type="domain" description="SUF system FeS cluster assembly SufBD core" evidence="3">
    <location>
        <begin position="60"/>
        <end position="284"/>
    </location>
</feature>
<evidence type="ECO:0000313" key="4">
    <source>
        <dbReference type="EMBL" id="EQD72122.1"/>
    </source>
</evidence>
<gene>
    <name evidence="4" type="ORF">B1B_04020</name>
</gene>
<evidence type="ECO:0000256" key="1">
    <source>
        <dbReference type="ARBA" id="ARBA00043967"/>
    </source>
</evidence>
<dbReference type="InterPro" id="IPR055346">
    <property type="entry name" value="Fe-S_cluster_assembly_SufBD"/>
</dbReference>
<dbReference type="Pfam" id="PF01458">
    <property type="entry name" value="SUFBD_core"/>
    <property type="match status" value="1"/>
</dbReference>
<dbReference type="SUPFAM" id="SSF101960">
    <property type="entry name" value="Stabilizer of iron transporter SufD"/>
    <property type="match status" value="1"/>
</dbReference>
<dbReference type="AlphaFoldDB" id="T1BQK1"/>
<protein>
    <submittedName>
        <fullName evidence="4">FeS assembly protein SufD</fullName>
    </submittedName>
</protein>